<dbReference type="RefSeq" id="WP_185401161.1">
    <property type="nucleotide sequence ID" value="NZ_JAARRI010000001.1"/>
</dbReference>
<evidence type="ECO:0000313" key="2">
    <source>
        <dbReference type="Proteomes" id="UP000533953"/>
    </source>
</evidence>
<evidence type="ECO:0000313" key="1">
    <source>
        <dbReference type="EMBL" id="MBC1492226.1"/>
    </source>
</evidence>
<dbReference type="AlphaFoldDB" id="A0A7X1CC91"/>
<dbReference type="InterPro" id="IPR046318">
    <property type="entry name" value="DUF5344"/>
</dbReference>
<proteinExistence type="predicted"/>
<organism evidence="1 2">
    <name type="scientific">Listeria booriae</name>
    <dbReference type="NCBI Taxonomy" id="1552123"/>
    <lineage>
        <taxon>Bacteria</taxon>
        <taxon>Bacillati</taxon>
        <taxon>Bacillota</taxon>
        <taxon>Bacilli</taxon>
        <taxon>Bacillales</taxon>
        <taxon>Listeriaceae</taxon>
        <taxon>Listeria</taxon>
    </lineage>
</organism>
<protein>
    <submittedName>
        <fullName evidence="1">YwqI/YxiC family protein</fullName>
    </submittedName>
</protein>
<dbReference type="EMBL" id="JAASTX010000012">
    <property type="protein sequence ID" value="MBC1492226.1"/>
    <property type="molecule type" value="Genomic_DNA"/>
</dbReference>
<name>A0A7X1CC91_9LIST</name>
<sequence>MSEVHIDPTVLEQEISVLKELLNTKITRTKGSISNKGKTSDKMKEVQVYYDKLNEALDILIQNTVSFLENAKDAYINTDEASAAVLSQLLEREKG</sequence>
<dbReference type="Pfam" id="PF17279">
    <property type="entry name" value="DUF5344"/>
    <property type="match status" value="1"/>
</dbReference>
<accession>A0A7X1CC91</accession>
<dbReference type="Proteomes" id="UP000533953">
    <property type="component" value="Unassembled WGS sequence"/>
</dbReference>
<gene>
    <name evidence="1" type="ORF">HCI99_10290</name>
</gene>
<comment type="caution">
    <text evidence="1">The sequence shown here is derived from an EMBL/GenBank/DDBJ whole genome shotgun (WGS) entry which is preliminary data.</text>
</comment>
<reference evidence="1 2" key="1">
    <citation type="submission" date="2020-03" db="EMBL/GenBank/DDBJ databases">
        <title>Soil Listeria distribution.</title>
        <authorList>
            <person name="Liao J."/>
            <person name="Wiedmann M."/>
        </authorList>
    </citation>
    <scope>NUCLEOTIDE SEQUENCE [LARGE SCALE GENOMIC DNA]</scope>
    <source>
        <strain evidence="1 2">FSL L7-1547</strain>
    </source>
</reference>